<protein>
    <submittedName>
        <fullName evidence="3">DUF3244 domain-containing protein</fullName>
    </submittedName>
</protein>
<evidence type="ECO:0000313" key="5">
    <source>
        <dbReference type="Proteomes" id="UP000629596"/>
    </source>
</evidence>
<proteinExistence type="predicted"/>
<reference evidence="3 4" key="1">
    <citation type="submission" date="2018-07" db="EMBL/GenBank/DDBJ databases">
        <title>Parabacteroides acidifaciens nov. sp., isolated from human feces.</title>
        <authorList>
            <person name="Wang Y.J."/>
        </authorList>
    </citation>
    <scope>NUCLEOTIDE SEQUENCE [LARGE SCALE GENOMIC DNA]</scope>
    <source>
        <strain evidence="3 4">426-9</strain>
    </source>
</reference>
<dbReference type="Gene3D" id="2.60.40.3080">
    <property type="match status" value="1"/>
</dbReference>
<accession>A0A3D8HCG4</accession>
<name>A0A3D8HCG4_9BACT</name>
<gene>
    <name evidence="3" type="ORF">DWU89_13405</name>
    <name evidence="2" type="ORF">H8784_13065</name>
</gene>
<feature type="signal peptide" evidence="1">
    <location>
        <begin position="1"/>
        <end position="22"/>
    </location>
</feature>
<dbReference type="Proteomes" id="UP000629596">
    <property type="component" value="Unassembled WGS sequence"/>
</dbReference>
<keyword evidence="1" id="KW-0732">Signal</keyword>
<evidence type="ECO:0000313" key="2">
    <source>
        <dbReference type="EMBL" id="MBC8602642.1"/>
    </source>
</evidence>
<dbReference type="AlphaFoldDB" id="A0A3D8HCG4"/>
<dbReference type="Proteomes" id="UP000256321">
    <property type="component" value="Unassembled WGS sequence"/>
</dbReference>
<evidence type="ECO:0000256" key="1">
    <source>
        <dbReference type="SAM" id="SignalP"/>
    </source>
</evidence>
<comment type="caution">
    <text evidence="3">The sequence shown here is derived from an EMBL/GenBank/DDBJ whole genome shotgun (WGS) entry which is preliminary data.</text>
</comment>
<organism evidence="3 4">
    <name type="scientific">Parabacteroides acidifaciens</name>
    <dbReference type="NCBI Taxonomy" id="2290935"/>
    <lineage>
        <taxon>Bacteria</taxon>
        <taxon>Pseudomonadati</taxon>
        <taxon>Bacteroidota</taxon>
        <taxon>Bacteroidia</taxon>
        <taxon>Bacteroidales</taxon>
        <taxon>Tannerellaceae</taxon>
        <taxon>Parabacteroides</taxon>
    </lineage>
</organism>
<dbReference type="Pfam" id="PF11589">
    <property type="entry name" value="DUF3244"/>
    <property type="match status" value="1"/>
</dbReference>
<dbReference type="EMBL" id="QREV01000033">
    <property type="protein sequence ID" value="RDU48656.1"/>
    <property type="molecule type" value="Genomic_DNA"/>
</dbReference>
<reference evidence="2 5" key="2">
    <citation type="submission" date="2020-08" db="EMBL/GenBank/DDBJ databases">
        <title>Genome public.</title>
        <authorList>
            <person name="Liu C."/>
            <person name="Sun Q."/>
        </authorList>
    </citation>
    <scope>NUCLEOTIDE SEQUENCE [LARGE SCALE GENOMIC DNA]</scope>
    <source>
        <strain evidence="2 5">426_9</strain>
    </source>
</reference>
<feature type="chain" id="PRO_5017677263" evidence="1">
    <location>
        <begin position="23"/>
        <end position="122"/>
    </location>
</feature>
<sequence>MMSKNKLSCIVLALLVTLPSFAKKKVPLSGVWREQYKSIIVKLPIQVWVEDNNDSLLLEFSSYIGTVEVIVTNSTGNVIYKQSVDTNSTSSTIIALNEKVKQGDVIYITDGNNIASGNLSNY</sequence>
<evidence type="ECO:0000313" key="4">
    <source>
        <dbReference type="Proteomes" id="UP000256321"/>
    </source>
</evidence>
<evidence type="ECO:0000313" key="3">
    <source>
        <dbReference type="EMBL" id="RDU48656.1"/>
    </source>
</evidence>
<dbReference type="InterPro" id="IPR021638">
    <property type="entry name" value="DUF3244"/>
</dbReference>
<keyword evidence="5" id="KW-1185">Reference proteome</keyword>
<dbReference type="EMBL" id="JACRTI010000033">
    <property type="protein sequence ID" value="MBC8602642.1"/>
    <property type="molecule type" value="Genomic_DNA"/>
</dbReference>